<organism evidence="2 3">
    <name type="scientific">Pleurodeles waltl</name>
    <name type="common">Iberian ribbed newt</name>
    <dbReference type="NCBI Taxonomy" id="8319"/>
    <lineage>
        <taxon>Eukaryota</taxon>
        <taxon>Metazoa</taxon>
        <taxon>Chordata</taxon>
        <taxon>Craniata</taxon>
        <taxon>Vertebrata</taxon>
        <taxon>Euteleostomi</taxon>
        <taxon>Amphibia</taxon>
        <taxon>Batrachia</taxon>
        <taxon>Caudata</taxon>
        <taxon>Salamandroidea</taxon>
        <taxon>Salamandridae</taxon>
        <taxon>Pleurodelinae</taxon>
        <taxon>Pleurodeles</taxon>
    </lineage>
</organism>
<evidence type="ECO:0000256" key="1">
    <source>
        <dbReference type="SAM" id="MobiDB-lite"/>
    </source>
</evidence>
<name>A0AAV7UT75_PLEWA</name>
<comment type="caution">
    <text evidence="2">The sequence shown here is derived from an EMBL/GenBank/DDBJ whole genome shotgun (WGS) entry which is preliminary data.</text>
</comment>
<reference evidence="2" key="1">
    <citation type="journal article" date="2022" name="bioRxiv">
        <title>Sequencing and chromosome-scale assembly of the giantPleurodeles waltlgenome.</title>
        <authorList>
            <person name="Brown T."/>
            <person name="Elewa A."/>
            <person name="Iarovenko S."/>
            <person name="Subramanian E."/>
            <person name="Araus A.J."/>
            <person name="Petzold A."/>
            <person name="Susuki M."/>
            <person name="Suzuki K.-i.T."/>
            <person name="Hayashi T."/>
            <person name="Toyoda A."/>
            <person name="Oliveira C."/>
            <person name="Osipova E."/>
            <person name="Leigh N.D."/>
            <person name="Simon A."/>
            <person name="Yun M.H."/>
        </authorList>
    </citation>
    <scope>NUCLEOTIDE SEQUENCE</scope>
    <source>
        <strain evidence="2">20211129_DDA</strain>
        <tissue evidence="2">Liver</tissue>
    </source>
</reference>
<accession>A0AAV7UT75</accession>
<evidence type="ECO:0000313" key="2">
    <source>
        <dbReference type="EMBL" id="KAJ1192259.1"/>
    </source>
</evidence>
<dbReference type="Proteomes" id="UP001066276">
    <property type="component" value="Chromosome 2_2"/>
</dbReference>
<evidence type="ECO:0000313" key="3">
    <source>
        <dbReference type="Proteomes" id="UP001066276"/>
    </source>
</evidence>
<dbReference type="EMBL" id="JANPWB010000004">
    <property type="protein sequence ID" value="KAJ1192259.1"/>
    <property type="molecule type" value="Genomic_DNA"/>
</dbReference>
<gene>
    <name evidence="2" type="ORF">NDU88_001571</name>
</gene>
<dbReference type="AlphaFoldDB" id="A0AAV7UT75"/>
<proteinExistence type="predicted"/>
<keyword evidence="3" id="KW-1185">Reference proteome</keyword>
<protein>
    <submittedName>
        <fullName evidence="2">Uncharacterized protein</fullName>
    </submittedName>
</protein>
<feature type="region of interest" description="Disordered" evidence="1">
    <location>
        <begin position="61"/>
        <end position="80"/>
    </location>
</feature>
<sequence>MPPCECQEMVAHNEYHKLSTRNESRVLPIRMSACKCQKKPSAHSHAQESGAQPDLRLTALIKNHQQSEGQGLEDQSRSPERKFRKLLLLCTGSSE</sequence>